<keyword evidence="5" id="KW-0653">Protein transport</keyword>
<dbReference type="Pfam" id="PF03810">
    <property type="entry name" value="IBN_N"/>
    <property type="match status" value="1"/>
</dbReference>
<dbReference type="NCBIfam" id="TIGR01443">
    <property type="entry name" value="intein_Cterm"/>
    <property type="match status" value="1"/>
</dbReference>
<dbReference type="InterPro" id="IPR003587">
    <property type="entry name" value="Hint_dom_N"/>
</dbReference>
<comment type="similarity">
    <text evidence="2">Belongs to the exportin family.</text>
</comment>
<dbReference type="SUPFAM" id="SSF48371">
    <property type="entry name" value="ARM repeat"/>
    <property type="match status" value="3"/>
</dbReference>
<dbReference type="GO" id="GO:0005634">
    <property type="term" value="C:nucleus"/>
    <property type="evidence" value="ECO:0007669"/>
    <property type="project" value="UniProtKB-SubCell"/>
</dbReference>
<dbReference type="InterPro" id="IPR030934">
    <property type="entry name" value="Intein_C"/>
</dbReference>
<keyword evidence="3" id="KW-0813">Transport</keyword>
<dbReference type="InterPro" id="IPR013598">
    <property type="entry name" value="Exportin-1/Importin-b-like"/>
</dbReference>
<evidence type="ECO:0000256" key="3">
    <source>
        <dbReference type="ARBA" id="ARBA00022448"/>
    </source>
</evidence>
<dbReference type="CDD" id="cd00081">
    <property type="entry name" value="Hint"/>
    <property type="match status" value="1"/>
</dbReference>
<dbReference type="SUPFAM" id="SSF51294">
    <property type="entry name" value="Hedgehog/intein (Hint) domain"/>
    <property type="match status" value="1"/>
</dbReference>
<dbReference type="GO" id="GO:0005737">
    <property type="term" value="C:cytoplasm"/>
    <property type="evidence" value="ECO:0007669"/>
    <property type="project" value="TreeGrafter"/>
</dbReference>
<dbReference type="Pfam" id="PF18777">
    <property type="entry name" value="CRM1_repeat"/>
    <property type="match status" value="1"/>
</dbReference>
<dbReference type="GO" id="GO:0006611">
    <property type="term" value="P:protein export from nucleus"/>
    <property type="evidence" value="ECO:0007669"/>
    <property type="project" value="InterPro"/>
</dbReference>
<dbReference type="Pfam" id="PF18787">
    <property type="entry name" value="CRM1_repeat_3"/>
    <property type="match status" value="1"/>
</dbReference>
<dbReference type="SMART" id="SM01102">
    <property type="entry name" value="CRM1_C"/>
    <property type="match status" value="1"/>
</dbReference>
<comment type="caution">
    <text evidence="10">The sequence shown here is derived from an EMBL/GenBank/DDBJ whole genome shotgun (WGS) entry which is preliminary data.</text>
</comment>
<dbReference type="Pfam" id="PF14890">
    <property type="entry name" value="Intein_splicing"/>
    <property type="match status" value="1"/>
</dbReference>
<gene>
    <name evidence="10" type="ORF">M0811_08234</name>
</gene>
<keyword evidence="8" id="KW-0175">Coiled coil</keyword>
<sequence length="1463" mass="170690">MAEELLDFSKEAFNVDLFDQVVNTFYYGTGEEQNLAQNFLTQFQEHPESWRRVDVIIEFSQSNNSKFLALQILERTIKYRWKSLPQEQQDGIKDYILRAIMNLSEDSERFRANKIVVSKLNQNLVEIVKQDWPKNWSTFVQDMIKAGQISLSTCENVMSIFKFLSQEVFDFNKDQLTTSKTTELKNTFHDEISSIFEFCQYVLENGDENSLLTATLSTFLSLLNWIPLGYIFQTKIIKLLTTKFLSNPETLDLALQCLTEIAGLKSEIAFDEEFINLYQLATQTLSQHIQPTSNFLDIYDHGTEKDRNFLRTLSIFLTTFLKHHIKILEKSPKILQDDIKNSLTIIILLSEVYDIDMFKICLDYWYSFASDLFHENNRNFPMYRNIHIPQHNYYHTNSYPQYNNRNKSKRGEYYESILSKVRLVLISKMAKPEEVLVVEDDNGELIREYAKDTDAIELYKSMRQSLVLLTHLNYQDTQIIMLEKLKKINPYSFSWNDLNTLCWAIGSISGAMSGSEEKNFLVKVIKMLLSYCEQTKGKDNKAVVASNIMYIVGQYPRFLKTNWSFLKTVAMKLFEFMHEPHPGIKDMSLHHDQKVIIRINNSHTVVDSIGNIIDKLMNQNENIQKFGDSSVLFPNQKFEILTVNENEKVDWKPITAFSRHKTSQKLIKVSTKTKRSTIATKNHSFLLRDKSSLKPILGSNLKANIDRIPLLKKLIIPDSYLIKYVDFNSNSNQNLIELDFPLGFLFGAYFNIGKIEENKNSLIYQSQQNPNLLKYLQSLIQFKFDIPNLQTSNSSTSLKILFKPLINFIDHFSSKFFNSINEDNIINEKLKYPSSLFSLLLFSPLNFLSGFFSGFYHSNQNQNQNVNLNQEINIEIVNESFDFSEMLQMILTRFNILSQISDKNYFGLKIIGKNSIRFLEMIKLNHFVDNDFEYTNYMNDLINSKILTTSKLNLQEETEIYNQIPFNNEQEVAPSFYLKSNKKEANSFGSSLESSYSTYEMKSKLIEMEKELEQISQESKNILNHLENTNNNKNWKIDEIEKEYKQTKEYLIKKIGELKQALNADVFYDLITDIQEVSLGDGEYVYDFSVESNETFMLFNTIFVHNSCDTFLKIATKCKLQFSKKQDGESDTFVEDTISKLNLITSDLENQQVLTFYEALGIIISSARKSEKEKLVEKLMNHHNTSWSQLLSLSKSDENTLNNIQICKDLVYILRANVRTSSTVGGAFIQQFNFIYEDALFLYKAFSVLIKKIISSEGTQIVKSNQIRNMKAVKKEIIILIQTFFQKCEDPQPLMEEFFPRLFEVIFDDYKNNFPEARIPELLLFLSIVISILQTQIISYIPSIFESTFECTLEMISSNFEDFPDFRFNFYKLLESINKFSFDSLFMLTSQNFKVIVDSIIWAFKHTERNISETGLSILLDLFRNVLLRDEILNDFFQTFYLSLIQEIFNILTDTFHKTGFAL</sequence>
<accession>A0A9Q0RBA6</accession>
<comment type="subcellular location">
    <subcellularLocation>
        <location evidence="1">Nucleus</location>
    </subcellularLocation>
</comment>
<dbReference type="EMBL" id="JAPDFW010000071">
    <property type="protein sequence ID" value="KAJ5073961.1"/>
    <property type="molecule type" value="Genomic_DNA"/>
</dbReference>
<dbReference type="PROSITE" id="PS50166">
    <property type="entry name" value="IMPORTIN_B_NT"/>
    <property type="match status" value="1"/>
</dbReference>
<dbReference type="Proteomes" id="UP001149090">
    <property type="component" value="Unassembled WGS sequence"/>
</dbReference>
<organism evidence="10 11">
    <name type="scientific">Anaeramoeba ignava</name>
    <name type="common">Anaerobic marine amoeba</name>
    <dbReference type="NCBI Taxonomy" id="1746090"/>
    <lineage>
        <taxon>Eukaryota</taxon>
        <taxon>Metamonada</taxon>
        <taxon>Anaeramoebidae</taxon>
        <taxon>Anaeramoeba</taxon>
    </lineage>
</organism>
<keyword evidence="6" id="KW-0539">Nucleus</keyword>
<evidence type="ECO:0000313" key="11">
    <source>
        <dbReference type="Proteomes" id="UP001149090"/>
    </source>
</evidence>
<evidence type="ECO:0000256" key="6">
    <source>
        <dbReference type="ARBA" id="ARBA00023242"/>
    </source>
</evidence>
<evidence type="ECO:0000256" key="8">
    <source>
        <dbReference type="SAM" id="Coils"/>
    </source>
</evidence>
<dbReference type="Pfam" id="PF08767">
    <property type="entry name" value="CRM1_C"/>
    <property type="match status" value="1"/>
</dbReference>
<keyword evidence="4" id="KW-0509">mRNA transport</keyword>
<dbReference type="Pfam" id="PF08389">
    <property type="entry name" value="Xpo1"/>
    <property type="match status" value="1"/>
</dbReference>
<dbReference type="InterPro" id="IPR016024">
    <property type="entry name" value="ARM-type_fold"/>
</dbReference>
<evidence type="ECO:0000313" key="10">
    <source>
        <dbReference type="EMBL" id="KAJ5073961.1"/>
    </source>
</evidence>
<dbReference type="InterPro" id="IPR014877">
    <property type="entry name" value="XPO1_C_dom"/>
</dbReference>
<dbReference type="PROSITE" id="PS50818">
    <property type="entry name" value="INTEIN_C_TER"/>
    <property type="match status" value="1"/>
</dbReference>
<dbReference type="GO" id="GO:0000056">
    <property type="term" value="P:ribosomal small subunit export from nucleus"/>
    <property type="evidence" value="ECO:0007669"/>
    <property type="project" value="TreeGrafter"/>
</dbReference>
<evidence type="ECO:0000256" key="2">
    <source>
        <dbReference type="ARBA" id="ARBA00009466"/>
    </source>
</evidence>
<feature type="domain" description="Importin N-terminal" evidence="9">
    <location>
        <begin position="36"/>
        <end position="102"/>
    </location>
</feature>
<dbReference type="GO" id="GO:0000055">
    <property type="term" value="P:ribosomal large subunit export from nucleus"/>
    <property type="evidence" value="ECO:0007669"/>
    <property type="project" value="TreeGrafter"/>
</dbReference>
<dbReference type="PANTHER" id="PTHR11223:SF2">
    <property type="entry name" value="EXPORTIN-1"/>
    <property type="match status" value="1"/>
</dbReference>
<dbReference type="InterPro" id="IPR041123">
    <property type="entry name" value="CRM1_repeat"/>
</dbReference>
<name>A0A9Q0RBA6_ANAIG</name>
<dbReference type="GO" id="GO:0031267">
    <property type="term" value="F:small GTPase binding"/>
    <property type="evidence" value="ECO:0007669"/>
    <property type="project" value="InterPro"/>
</dbReference>
<dbReference type="InterPro" id="IPR045065">
    <property type="entry name" value="XPO1/5"/>
</dbReference>
<evidence type="ECO:0000256" key="7">
    <source>
        <dbReference type="ARBA" id="ARBA00073514"/>
    </source>
</evidence>
<dbReference type="InterPro" id="IPR001494">
    <property type="entry name" value="Importin-beta_N"/>
</dbReference>
<dbReference type="FunFam" id="1.25.10.10:FF:001255">
    <property type="entry name" value="Exportin 1"/>
    <property type="match status" value="1"/>
</dbReference>
<dbReference type="Gene3D" id="1.25.10.10">
    <property type="entry name" value="Leucine-rich Repeat Variant"/>
    <property type="match status" value="2"/>
</dbReference>
<dbReference type="SMART" id="SM00913">
    <property type="entry name" value="IBN_N"/>
    <property type="match status" value="1"/>
</dbReference>
<dbReference type="Pfam" id="PF18784">
    <property type="entry name" value="CRM1_repeat_2"/>
    <property type="match status" value="1"/>
</dbReference>
<dbReference type="InterPro" id="IPR041235">
    <property type="entry name" value="Exp1_repeat_2"/>
</dbReference>
<dbReference type="InterPro" id="IPR036844">
    <property type="entry name" value="Hint_dom_sf"/>
</dbReference>
<dbReference type="OrthoDB" id="27218at2759"/>
<dbReference type="GO" id="GO:0005049">
    <property type="term" value="F:nuclear export signal receptor activity"/>
    <property type="evidence" value="ECO:0007669"/>
    <property type="project" value="InterPro"/>
</dbReference>
<feature type="coiled-coil region" evidence="8">
    <location>
        <begin position="1005"/>
        <end position="1043"/>
    </location>
</feature>
<evidence type="ECO:0000256" key="5">
    <source>
        <dbReference type="ARBA" id="ARBA00022927"/>
    </source>
</evidence>
<evidence type="ECO:0000259" key="9">
    <source>
        <dbReference type="PROSITE" id="PS50166"/>
    </source>
</evidence>
<protein>
    <recommendedName>
        <fullName evidence="7">Exportin-1</fullName>
    </recommendedName>
</protein>
<dbReference type="SMART" id="SM00306">
    <property type="entry name" value="HintN"/>
    <property type="match status" value="1"/>
</dbReference>
<evidence type="ECO:0000256" key="1">
    <source>
        <dbReference type="ARBA" id="ARBA00004123"/>
    </source>
</evidence>
<evidence type="ECO:0000256" key="4">
    <source>
        <dbReference type="ARBA" id="ARBA00022816"/>
    </source>
</evidence>
<proteinExistence type="inferred from homology"/>
<dbReference type="InterPro" id="IPR040485">
    <property type="entry name" value="XPO1_repeat_3"/>
</dbReference>
<dbReference type="NCBIfam" id="TIGR01445">
    <property type="entry name" value="intein_Nterm"/>
    <property type="match status" value="1"/>
</dbReference>
<dbReference type="InterPro" id="IPR011989">
    <property type="entry name" value="ARM-like"/>
</dbReference>
<keyword evidence="11" id="KW-1185">Reference proteome</keyword>
<dbReference type="InterPro" id="IPR006141">
    <property type="entry name" value="Intein_N"/>
</dbReference>
<dbReference type="GO" id="GO:0051028">
    <property type="term" value="P:mRNA transport"/>
    <property type="evidence" value="ECO:0007669"/>
    <property type="project" value="UniProtKB-KW"/>
</dbReference>
<dbReference type="PANTHER" id="PTHR11223">
    <property type="entry name" value="EXPORTIN 1/5"/>
    <property type="match status" value="1"/>
</dbReference>
<reference evidence="10" key="1">
    <citation type="submission" date="2022-10" db="EMBL/GenBank/DDBJ databases">
        <title>Novel sulphate-reducing endosymbionts in the free-living metamonad Anaeramoeba.</title>
        <authorList>
            <person name="Jerlstrom-Hultqvist J."/>
            <person name="Cepicka I."/>
            <person name="Gallot-Lavallee L."/>
            <person name="Salas-Leiva D."/>
            <person name="Curtis B.A."/>
            <person name="Zahonova K."/>
            <person name="Pipaliya S."/>
            <person name="Dacks J."/>
            <person name="Roger A.J."/>
        </authorList>
    </citation>
    <scope>NUCLEOTIDE SEQUENCE</scope>
    <source>
        <strain evidence="10">BMAN</strain>
    </source>
</reference>
<dbReference type="GO" id="GO:0016539">
    <property type="term" value="P:intein-mediated protein splicing"/>
    <property type="evidence" value="ECO:0007669"/>
    <property type="project" value="InterPro"/>
</dbReference>